<dbReference type="InterPro" id="IPR002711">
    <property type="entry name" value="HNH"/>
</dbReference>
<dbReference type="Proteomes" id="UP000017127">
    <property type="component" value="Unassembled WGS sequence"/>
</dbReference>
<name>U7QMX9_9CYAN</name>
<accession>U7QMX9</accession>
<dbReference type="OrthoDB" id="9802640at2"/>
<comment type="caution">
    <text evidence="2">The sequence shown here is derived from an EMBL/GenBank/DDBJ whole genome shotgun (WGS) entry which is preliminary data.</text>
</comment>
<reference evidence="2 3" key="1">
    <citation type="journal article" date="2013" name="Front. Microbiol.">
        <title>Comparative genomic analyses of the cyanobacterium, Lyngbya aestuarii BL J, a powerful hydrogen producer.</title>
        <authorList>
            <person name="Kothari A."/>
            <person name="Vaughn M."/>
            <person name="Garcia-Pichel F."/>
        </authorList>
    </citation>
    <scope>NUCLEOTIDE SEQUENCE [LARGE SCALE GENOMIC DNA]</scope>
    <source>
        <strain evidence="2 3">BL J</strain>
    </source>
</reference>
<dbReference type="EMBL" id="AUZM01000004">
    <property type="protein sequence ID" value="ERT09334.1"/>
    <property type="molecule type" value="Genomic_DNA"/>
</dbReference>
<dbReference type="Gene3D" id="1.10.30.50">
    <property type="match status" value="1"/>
</dbReference>
<dbReference type="AlphaFoldDB" id="U7QMX9"/>
<dbReference type="GO" id="GO:0008270">
    <property type="term" value="F:zinc ion binding"/>
    <property type="evidence" value="ECO:0007669"/>
    <property type="project" value="InterPro"/>
</dbReference>
<keyword evidence="2" id="KW-0378">Hydrolase</keyword>
<evidence type="ECO:0000313" key="2">
    <source>
        <dbReference type="EMBL" id="ERT09334.1"/>
    </source>
</evidence>
<protein>
    <submittedName>
        <fullName evidence="2">HNH endonuclease family protein</fullName>
    </submittedName>
</protein>
<sequence length="90" mass="10640">MRCELCQRDLPKLTVHHLVPRQKTKRKKLDPGPTVNICSACHRQIHTLFDNTHLANELNSLDALRSQPQMQKFLAWVRKQDPYKRVRVRS</sequence>
<evidence type="ECO:0000313" key="3">
    <source>
        <dbReference type="Proteomes" id="UP000017127"/>
    </source>
</evidence>
<dbReference type="PANTHER" id="PTHR37827:SF1">
    <property type="entry name" value="HNH DOMAIN-CONTAINING PROTEIN"/>
    <property type="match status" value="1"/>
</dbReference>
<dbReference type="GO" id="GO:0003676">
    <property type="term" value="F:nucleic acid binding"/>
    <property type="evidence" value="ECO:0007669"/>
    <property type="project" value="InterPro"/>
</dbReference>
<feature type="domain" description="HNH" evidence="1">
    <location>
        <begin position="3"/>
        <end position="47"/>
    </location>
</feature>
<evidence type="ECO:0000259" key="1">
    <source>
        <dbReference type="Pfam" id="PF01844"/>
    </source>
</evidence>
<organism evidence="2 3">
    <name type="scientific">Lyngbya aestuarii BL J</name>
    <dbReference type="NCBI Taxonomy" id="1348334"/>
    <lineage>
        <taxon>Bacteria</taxon>
        <taxon>Bacillati</taxon>
        <taxon>Cyanobacteriota</taxon>
        <taxon>Cyanophyceae</taxon>
        <taxon>Oscillatoriophycideae</taxon>
        <taxon>Oscillatoriales</taxon>
        <taxon>Microcoleaceae</taxon>
        <taxon>Lyngbya</taxon>
    </lineage>
</organism>
<keyword evidence="2" id="KW-0255">Endonuclease</keyword>
<proteinExistence type="predicted"/>
<keyword evidence="3" id="KW-1185">Reference proteome</keyword>
<dbReference type="PATRIC" id="fig|1348334.3.peg.702"/>
<gene>
    <name evidence="2" type="ORF">M595_0715</name>
</gene>
<dbReference type="Pfam" id="PF01844">
    <property type="entry name" value="HNH"/>
    <property type="match status" value="1"/>
</dbReference>
<dbReference type="RefSeq" id="WP_023064561.1">
    <property type="nucleotide sequence ID" value="NZ_AUZM01000004.1"/>
</dbReference>
<dbReference type="PANTHER" id="PTHR37827">
    <property type="entry name" value="TUDOR DOMAIN-CONTAINING PROTEIN"/>
    <property type="match status" value="1"/>
</dbReference>
<keyword evidence="2" id="KW-0540">Nuclease</keyword>
<dbReference type="GO" id="GO:0004519">
    <property type="term" value="F:endonuclease activity"/>
    <property type="evidence" value="ECO:0007669"/>
    <property type="project" value="UniProtKB-KW"/>
</dbReference>